<dbReference type="Proteomes" id="UP000271098">
    <property type="component" value="Unassembled WGS sequence"/>
</dbReference>
<organism evidence="4">
    <name type="scientific">Gongylonema pulchrum</name>
    <dbReference type="NCBI Taxonomy" id="637853"/>
    <lineage>
        <taxon>Eukaryota</taxon>
        <taxon>Metazoa</taxon>
        <taxon>Ecdysozoa</taxon>
        <taxon>Nematoda</taxon>
        <taxon>Chromadorea</taxon>
        <taxon>Rhabditida</taxon>
        <taxon>Spirurina</taxon>
        <taxon>Spiruromorpha</taxon>
        <taxon>Spiruroidea</taxon>
        <taxon>Gongylonematidae</taxon>
        <taxon>Gongylonema</taxon>
    </lineage>
</organism>
<name>A0A183E9Q9_9BILA</name>
<evidence type="ECO:0000313" key="2">
    <source>
        <dbReference type="EMBL" id="VDN30292.1"/>
    </source>
</evidence>
<proteinExistence type="predicted"/>
<gene>
    <name evidence="2" type="ORF">GPUH_LOCUS17699</name>
</gene>
<feature type="region of interest" description="Disordered" evidence="1">
    <location>
        <begin position="30"/>
        <end position="69"/>
    </location>
</feature>
<evidence type="ECO:0000256" key="1">
    <source>
        <dbReference type="SAM" id="MobiDB-lite"/>
    </source>
</evidence>
<dbReference type="AlphaFoldDB" id="A0A183E9Q9"/>
<evidence type="ECO:0000313" key="3">
    <source>
        <dbReference type="Proteomes" id="UP000271098"/>
    </source>
</evidence>
<keyword evidence="3" id="KW-1185">Reference proteome</keyword>
<protein>
    <submittedName>
        <fullName evidence="2 4">Uncharacterized protein</fullName>
    </submittedName>
</protein>
<sequence length="69" mass="7195">MNLVTDEIPSLGIAEVDSNENSCTARSACSAGRTSEGLDDGYAAENTGIQEGRSGVTSHYKSEPSEISQ</sequence>
<dbReference type="WBParaSite" id="GPUH_0001772301-mRNA-1">
    <property type="protein sequence ID" value="GPUH_0001772301-mRNA-1"/>
    <property type="gene ID" value="GPUH_0001772301"/>
</dbReference>
<evidence type="ECO:0000313" key="4">
    <source>
        <dbReference type="WBParaSite" id="GPUH_0001772301-mRNA-1"/>
    </source>
</evidence>
<dbReference type="OrthoDB" id="449241at2759"/>
<dbReference type="EMBL" id="UYRT01085561">
    <property type="protein sequence ID" value="VDN30292.1"/>
    <property type="molecule type" value="Genomic_DNA"/>
</dbReference>
<reference evidence="4" key="1">
    <citation type="submission" date="2016-06" db="UniProtKB">
        <authorList>
            <consortium name="WormBaseParasite"/>
        </authorList>
    </citation>
    <scope>IDENTIFICATION</scope>
</reference>
<reference evidence="2 3" key="2">
    <citation type="submission" date="2018-11" db="EMBL/GenBank/DDBJ databases">
        <authorList>
            <consortium name="Pathogen Informatics"/>
        </authorList>
    </citation>
    <scope>NUCLEOTIDE SEQUENCE [LARGE SCALE GENOMIC DNA]</scope>
</reference>
<accession>A0A183E9Q9</accession>
<feature type="compositionally biased region" description="Basic and acidic residues" evidence="1">
    <location>
        <begin position="60"/>
        <end position="69"/>
    </location>
</feature>